<evidence type="ECO:0000256" key="1">
    <source>
        <dbReference type="SAM" id="SignalP"/>
    </source>
</evidence>
<accession>A0ABW5GJP2</accession>
<proteinExistence type="predicted"/>
<dbReference type="RefSeq" id="WP_345406677.1">
    <property type="nucleotide sequence ID" value="NZ_BAABHG010000020.1"/>
</dbReference>
<evidence type="ECO:0000313" key="4">
    <source>
        <dbReference type="EMBL" id="MFD2461060.1"/>
    </source>
</evidence>
<dbReference type="PANTHER" id="PTHR12147:SF26">
    <property type="entry name" value="PEPTIDASE M28 DOMAIN-CONTAINING PROTEIN"/>
    <property type="match status" value="1"/>
</dbReference>
<dbReference type="SUPFAM" id="SSF52025">
    <property type="entry name" value="PA domain"/>
    <property type="match status" value="1"/>
</dbReference>
<dbReference type="Pfam" id="PF02225">
    <property type="entry name" value="PA"/>
    <property type="match status" value="1"/>
</dbReference>
<dbReference type="Gene3D" id="3.40.630.10">
    <property type="entry name" value="Zn peptidases"/>
    <property type="match status" value="1"/>
</dbReference>
<evidence type="ECO:0000259" key="2">
    <source>
        <dbReference type="Pfam" id="PF02225"/>
    </source>
</evidence>
<name>A0ABW5GJP2_9PSEU</name>
<dbReference type="SUPFAM" id="SSF53187">
    <property type="entry name" value="Zn-dependent exopeptidases"/>
    <property type="match status" value="1"/>
</dbReference>
<evidence type="ECO:0000259" key="3">
    <source>
        <dbReference type="Pfam" id="PF04389"/>
    </source>
</evidence>
<dbReference type="Pfam" id="PF04389">
    <property type="entry name" value="Peptidase_M28"/>
    <property type="match status" value="1"/>
</dbReference>
<evidence type="ECO:0000313" key="5">
    <source>
        <dbReference type="Proteomes" id="UP001597419"/>
    </source>
</evidence>
<feature type="domain" description="Peptidase M28" evidence="3">
    <location>
        <begin position="259"/>
        <end position="469"/>
    </location>
</feature>
<dbReference type="InterPro" id="IPR003137">
    <property type="entry name" value="PA_domain"/>
</dbReference>
<keyword evidence="1" id="KW-0732">Signal</keyword>
<reference evidence="5" key="1">
    <citation type="journal article" date="2019" name="Int. J. Syst. Evol. Microbiol.">
        <title>The Global Catalogue of Microorganisms (GCM) 10K type strain sequencing project: providing services to taxonomists for standard genome sequencing and annotation.</title>
        <authorList>
            <consortium name="The Broad Institute Genomics Platform"/>
            <consortium name="The Broad Institute Genome Sequencing Center for Infectious Disease"/>
            <person name="Wu L."/>
            <person name="Ma J."/>
        </authorList>
    </citation>
    <scope>NUCLEOTIDE SEQUENCE [LARGE SCALE GENOMIC DNA]</scope>
    <source>
        <strain evidence="5">CGMCC 4.7643</strain>
    </source>
</reference>
<comment type="caution">
    <text evidence="4">The sequence shown here is derived from an EMBL/GenBank/DDBJ whole genome shotgun (WGS) entry which is preliminary data.</text>
</comment>
<dbReference type="InterPro" id="IPR007484">
    <property type="entry name" value="Peptidase_M28"/>
</dbReference>
<dbReference type="EMBL" id="JBHUKU010000009">
    <property type="protein sequence ID" value="MFD2461060.1"/>
    <property type="molecule type" value="Genomic_DNA"/>
</dbReference>
<feature type="signal peptide" evidence="1">
    <location>
        <begin position="1"/>
        <end position="29"/>
    </location>
</feature>
<feature type="chain" id="PRO_5045222395" evidence="1">
    <location>
        <begin position="30"/>
        <end position="488"/>
    </location>
</feature>
<dbReference type="Gene3D" id="3.50.30.30">
    <property type="match status" value="1"/>
</dbReference>
<dbReference type="InterPro" id="IPR046450">
    <property type="entry name" value="PA_dom_sf"/>
</dbReference>
<organism evidence="4 5">
    <name type="scientific">Amycolatopsis samaneae</name>
    <dbReference type="NCBI Taxonomy" id="664691"/>
    <lineage>
        <taxon>Bacteria</taxon>
        <taxon>Bacillati</taxon>
        <taxon>Actinomycetota</taxon>
        <taxon>Actinomycetes</taxon>
        <taxon>Pseudonocardiales</taxon>
        <taxon>Pseudonocardiaceae</taxon>
        <taxon>Amycolatopsis</taxon>
    </lineage>
</organism>
<protein>
    <submittedName>
        <fullName evidence="4">M28 family peptidase</fullName>
    </submittedName>
</protein>
<gene>
    <name evidence="4" type="ORF">ACFSYJ_20810</name>
</gene>
<feature type="domain" description="PA" evidence="2">
    <location>
        <begin position="145"/>
        <end position="233"/>
    </location>
</feature>
<sequence>MIGINRSTRPWWRFVSALAACVCLLAVSAAPVSTAGQYDRRWLAEILGREVNGTNAWTHLQAISAATAANGGNRVSGSAGYDASAGYLTRTLSEAGYQVRRQEFTFPDYETVAETAAVTAPVNRPLHALLAYFSVSTPDQGLARPAVLPKGQATGCTAADYAGADVAGKIVLVDIGACTTAAKQLTAAAAGAAAMLMNVNYPRETMNIRYRINPPGDARIPTATLPRGEAEQLKADIARGPVSVRLDLRSRAVTTRAYNLIADTRSGSANDTVVLGAHLDSVDITPGMNDNAAAAAMELEIALRLAPYAGHLKNRVRFAWWAAEEKGLVGSRHYVDQLTPPQRDGTALYLNLEMIASPNFARLVYNGRTPNGPAPRGSERITKVITDYFAARNLPTAGRDLDDRSDHAPFVAAGIPSGGVNAGAETLKPPEWVRLFGGTAGEMLDSCYHQPCDTLDNVNKTIFDQFGRSVGWATGRFAIDVSDVRGNP</sequence>
<dbReference type="Proteomes" id="UP001597419">
    <property type="component" value="Unassembled WGS sequence"/>
</dbReference>
<keyword evidence="5" id="KW-1185">Reference proteome</keyword>
<dbReference type="InterPro" id="IPR045175">
    <property type="entry name" value="M28_fam"/>
</dbReference>
<dbReference type="PANTHER" id="PTHR12147">
    <property type="entry name" value="METALLOPEPTIDASE M28 FAMILY MEMBER"/>
    <property type="match status" value="1"/>
</dbReference>